<accession>A0A1I0C9Q7</accession>
<dbReference type="AlphaFoldDB" id="A0A1I0C9Q7"/>
<evidence type="ECO:0000313" key="3">
    <source>
        <dbReference type="Proteomes" id="UP000199095"/>
    </source>
</evidence>
<dbReference type="RefSeq" id="WP_093132690.1">
    <property type="nucleotide sequence ID" value="NZ_FOHJ01000003.1"/>
</dbReference>
<gene>
    <name evidence="2" type="ORF">SAMN05421676_10389</name>
</gene>
<dbReference type="EMBL" id="FOHJ01000003">
    <property type="protein sequence ID" value="SET16307.1"/>
    <property type="molecule type" value="Genomic_DNA"/>
</dbReference>
<organism evidence="2 3">
    <name type="scientific">Salinibacillus kushneri</name>
    <dbReference type="NCBI Taxonomy" id="237682"/>
    <lineage>
        <taxon>Bacteria</taxon>
        <taxon>Bacillati</taxon>
        <taxon>Bacillota</taxon>
        <taxon>Bacilli</taxon>
        <taxon>Bacillales</taxon>
        <taxon>Bacillaceae</taxon>
        <taxon>Salinibacillus</taxon>
    </lineage>
</organism>
<dbReference type="STRING" id="237682.SAMN05421676_10389"/>
<keyword evidence="1" id="KW-1133">Transmembrane helix</keyword>
<reference evidence="3" key="1">
    <citation type="submission" date="2016-10" db="EMBL/GenBank/DDBJ databases">
        <authorList>
            <person name="Varghese N."/>
            <person name="Submissions S."/>
        </authorList>
    </citation>
    <scope>NUCLEOTIDE SEQUENCE [LARGE SCALE GENOMIC DNA]</scope>
    <source>
        <strain evidence="3">CGMCC 1.3566</strain>
    </source>
</reference>
<sequence>MKLVLIYIVIPILWMLIIGWFTGSKAFFFGPKDDERKQSIKQKTIIQSWATLFLFLLTNFLFDLFDLRDARLDQVEFVYPELLYLLILVLSYVVFYWINTKKMSA</sequence>
<keyword evidence="1" id="KW-0812">Transmembrane</keyword>
<protein>
    <submittedName>
        <fullName evidence="2">Uncharacterized protein</fullName>
    </submittedName>
</protein>
<evidence type="ECO:0000313" key="2">
    <source>
        <dbReference type="EMBL" id="SET16307.1"/>
    </source>
</evidence>
<dbReference type="Proteomes" id="UP000199095">
    <property type="component" value="Unassembled WGS sequence"/>
</dbReference>
<name>A0A1I0C9Q7_9BACI</name>
<feature type="transmembrane region" description="Helical" evidence="1">
    <location>
        <begin position="44"/>
        <end position="62"/>
    </location>
</feature>
<feature type="transmembrane region" description="Helical" evidence="1">
    <location>
        <begin position="6"/>
        <end position="23"/>
    </location>
</feature>
<feature type="transmembrane region" description="Helical" evidence="1">
    <location>
        <begin position="82"/>
        <end position="99"/>
    </location>
</feature>
<dbReference type="OrthoDB" id="2428763at2"/>
<keyword evidence="1" id="KW-0472">Membrane</keyword>
<evidence type="ECO:0000256" key="1">
    <source>
        <dbReference type="SAM" id="Phobius"/>
    </source>
</evidence>
<proteinExistence type="predicted"/>
<keyword evidence="3" id="KW-1185">Reference proteome</keyword>